<dbReference type="GeneID" id="19398824"/>
<comment type="subcellular location">
    <subcellularLocation>
        <location evidence="2">Peroxisome membrane</location>
        <topology evidence="2">Peripheral membrane protein</topology>
    </subcellularLocation>
</comment>
<dbReference type="GO" id="GO:0045033">
    <property type="term" value="P:peroxisome inheritance"/>
    <property type="evidence" value="ECO:0007669"/>
    <property type="project" value="InterPro"/>
</dbReference>
<feature type="region of interest" description="Disordered" evidence="6">
    <location>
        <begin position="447"/>
        <end position="468"/>
    </location>
</feature>
<sequence length="602" mass="65387">MSLPASSQQPPEGAPSAVTVIPGSGGGSSSSRRSFTLPARAPKRTTSVPASAACADGIETLFVCSDCKIFSFTTPASARRPSPSRSADAWHPIAWKTPTERTLAVGILRIYRVTASNVSFLNSGNLLHTIFPRSQCWCVDNQSVFVLRVRQDSYYRIELPFETDEDRDKIADFKTVLAQVMLYEHTKCPFRRGSEIEEQQRPKSPPRKTIKRKPSGQAKKWVLDRTWVPEHHGSRPSTSGTERSETSALSLYDDEDGRSICTDSSEAVSEAPEVPFARTLPPPHPSSSSPSLAPKALPRRLSVAERASIFQGVRSVTAPIRTGSVPPMQSIVESPPAQPTGDADKPVLERHVSDAPSMASTADSFYSLETATPRSPSPKFVDAAAAMVKPWAATFSPEHEEPRGRSTHRRHISEATVRASSTEGTGPSAPLTPTGAYYATTIVSTDVRPSSAPSTPPLVSDSDDESVGCVSLDIPTPPDAIRMKRLTGASQRRAFSPMPPSQNLFCPPKQHAGKDFTNALVRKTCEIVLGPPAHLVSMMLRIATSISNGIGLSAYRARRAEKIPCSWESDDEDDWAEDDFGIPLNNIRESTLRRRTFSGDVD</sequence>
<evidence type="ECO:0000313" key="7">
    <source>
        <dbReference type="EMBL" id="EOA84784.1"/>
    </source>
</evidence>
<dbReference type="Proteomes" id="UP000016935">
    <property type="component" value="Unassembled WGS sequence"/>
</dbReference>
<feature type="region of interest" description="Disordered" evidence="6">
    <location>
        <begin position="320"/>
        <end position="345"/>
    </location>
</feature>
<comment type="function">
    <text evidence="1">Required for peroxisome inheritance.</text>
</comment>
<feature type="region of interest" description="Disordered" evidence="6">
    <location>
        <begin position="193"/>
        <end position="299"/>
    </location>
</feature>
<comment type="similarity">
    <text evidence="3">Belongs to the INP1 family.</text>
</comment>
<evidence type="ECO:0000256" key="2">
    <source>
        <dbReference type="ARBA" id="ARBA00004421"/>
    </source>
</evidence>
<feature type="compositionally biased region" description="Basic residues" evidence="6">
    <location>
        <begin position="204"/>
        <end position="214"/>
    </location>
</feature>
<evidence type="ECO:0000256" key="3">
    <source>
        <dbReference type="ARBA" id="ARBA00010707"/>
    </source>
</evidence>
<feature type="compositionally biased region" description="Polar residues" evidence="6">
    <location>
        <begin position="235"/>
        <end position="249"/>
    </location>
</feature>
<dbReference type="Pfam" id="PF12634">
    <property type="entry name" value="Inp1"/>
    <property type="match status" value="1"/>
</dbReference>
<dbReference type="InterPro" id="IPR024758">
    <property type="entry name" value="Inp1"/>
</dbReference>
<dbReference type="RefSeq" id="XP_008027334.1">
    <property type="nucleotide sequence ID" value="XM_008029143.1"/>
</dbReference>
<dbReference type="EMBL" id="KB908703">
    <property type="protein sequence ID" value="EOA84784.1"/>
    <property type="molecule type" value="Genomic_DNA"/>
</dbReference>
<dbReference type="GO" id="GO:0005780">
    <property type="term" value="C:extrinsic component of intraperoxisomal membrane"/>
    <property type="evidence" value="ECO:0007669"/>
    <property type="project" value="InterPro"/>
</dbReference>
<organism evidence="7 8">
    <name type="scientific">Exserohilum turcicum (strain 28A)</name>
    <name type="common">Northern leaf blight fungus</name>
    <name type="synonym">Setosphaeria turcica</name>
    <dbReference type="NCBI Taxonomy" id="671987"/>
    <lineage>
        <taxon>Eukaryota</taxon>
        <taxon>Fungi</taxon>
        <taxon>Dikarya</taxon>
        <taxon>Ascomycota</taxon>
        <taxon>Pezizomycotina</taxon>
        <taxon>Dothideomycetes</taxon>
        <taxon>Pleosporomycetidae</taxon>
        <taxon>Pleosporales</taxon>
        <taxon>Pleosporineae</taxon>
        <taxon>Pleosporaceae</taxon>
        <taxon>Exserohilum</taxon>
    </lineage>
</organism>
<feature type="region of interest" description="Disordered" evidence="6">
    <location>
        <begin position="396"/>
        <end position="433"/>
    </location>
</feature>
<protein>
    <recommendedName>
        <fullName evidence="4">Inheritance of peroxisomes protein 1</fullName>
    </recommendedName>
</protein>
<evidence type="ECO:0000256" key="6">
    <source>
        <dbReference type="SAM" id="MobiDB-lite"/>
    </source>
</evidence>
<evidence type="ECO:0000256" key="1">
    <source>
        <dbReference type="ARBA" id="ARBA00003594"/>
    </source>
</evidence>
<keyword evidence="5" id="KW-0472">Membrane</keyword>
<dbReference type="OrthoDB" id="4097008at2759"/>
<name>R0K5I3_EXST2</name>
<feature type="compositionally biased region" description="Polar residues" evidence="6">
    <location>
        <begin position="1"/>
        <end position="10"/>
    </location>
</feature>
<feature type="region of interest" description="Disordered" evidence="6">
    <location>
        <begin position="1"/>
        <end position="42"/>
    </location>
</feature>
<proteinExistence type="inferred from homology"/>
<feature type="compositionally biased region" description="Low complexity" evidence="6">
    <location>
        <begin position="286"/>
        <end position="296"/>
    </location>
</feature>
<feature type="compositionally biased region" description="Basic and acidic residues" evidence="6">
    <location>
        <begin position="221"/>
        <end position="233"/>
    </location>
</feature>
<evidence type="ECO:0000256" key="5">
    <source>
        <dbReference type="ARBA" id="ARBA00023136"/>
    </source>
</evidence>
<dbReference type="AlphaFoldDB" id="R0K5I3"/>
<dbReference type="HOGENOM" id="CLU_016546_1_1_1"/>
<dbReference type="STRING" id="671987.R0K5I3"/>
<accession>R0K5I3</accession>
<reference evidence="7 8" key="2">
    <citation type="journal article" date="2013" name="PLoS Genet.">
        <title>Comparative genome structure, secondary metabolite, and effector coding capacity across Cochliobolus pathogens.</title>
        <authorList>
            <person name="Condon B.J."/>
            <person name="Leng Y."/>
            <person name="Wu D."/>
            <person name="Bushley K.E."/>
            <person name="Ohm R.A."/>
            <person name="Otillar R."/>
            <person name="Martin J."/>
            <person name="Schackwitz W."/>
            <person name="Grimwood J."/>
            <person name="MohdZainudin N."/>
            <person name="Xue C."/>
            <person name="Wang R."/>
            <person name="Manning V.A."/>
            <person name="Dhillon B."/>
            <person name="Tu Z.J."/>
            <person name="Steffenson B.J."/>
            <person name="Salamov A."/>
            <person name="Sun H."/>
            <person name="Lowry S."/>
            <person name="LaButti K."/>
            <person name="Han J."/>
            <person name="Copeland A."/>
            <person name="Lindquist E."/>
            <person name="Barry K."/>
            <person name="Schmutz J."/>
            <person name="Baker S.E."/>
            <person name="Ciuffetti L.M."/>
            <person name="Grigoriev I.V."/>
            <person name="Zhong S."/>
            <person name="Turgeon B.G."/>
        </authorList>
    </citation>
    <scope>NUCLEOTIDE SEQUENCE [LARGE SCALE GENOMIC DNA]</scope>
    <source>
        <strain evidence="8">28A</strain>
    </source>
</reference>
<keyword evidence="8" id="KW-1185">Reference proteome</keyword>
<evidence type="ECO:0000313" key="8">
    <source>
        <dbReference type="Proteomes" id="UP000016935"/>
    </source>
</evidence>
<gene>
    <name evidence="7" type="ORF">SETTUDRAFT_163623</name>
</gene>
<dbReference type="eggNOG" id="ENOG502S7ZC">
    <property type="taxonomic scope" value="Eukaryota"/>
</dbReference>
<evidence type="ECO:0000256" key="4">
    <source>
        <dbReference type="ARBA" id="ARBA00021397"/>
    </source>
</evidence>
<reference evidence="7 8" key="1">
    <citation type="journal article" date="2012" name="PLoS Pathog.">
        <title>Diverse lifestyles and strategies of plant pathogenesis encoded in the genomes of eighteen Dothideomycetes fungi.</title>
        <authorList>
            <person name="Ohm R.A."/>
            <person name="Feau N."/>
            <person name="Henrissat B."/>
            <person name="Schoch C.L."/>
            <person name="Horwitz B.A."/>
            <person name="Barry K.W."/>
            <person name="Condon B.J."/>
            <person name="Copeland A.C."/>
            <person name="Dhillon B."/>
            <person name="Glaser F."/>
            <person name="Hesse C.N."/>
            <person name="Kosti I."/>
            <person name="LaButti K."/>
            <person name="Lindquist E.A."/>
            <person name="Lucas S."/>
            <person name="Salamov A.A."/>
            <person name="Bradshaw R.E."/>
            <person name="Ciuffetti L."/>
            <person name="Hamelin R.C."/>
            <person name="Kema G.H.J."/>
            <person name="Lawrence C."/>
            <person name="Scott J.A."/>
            <person name="Spatafora J.W."/>
            <person name="Turgeon B.G."/>
            <person name="de Wit P.J.G.M."/>
            <person name="Zhong S."/>
            <person name="Goodwin S.B."/>
            <person name="Grigoriev I.V."/>
        </authorList>
    </citation>
    <scope>NUCLEOTIDE SEQUENCE [LARGE SCALE GENOMIC DNA]</scope>
    <source>
        <strain evidence="8">28A</strain>
    </source>
</reference>